<proteinExistence type="predicted"/>
<accession>A0A974BPS2</accession>
<sequence length="81" mass="9583">MDKTLRYCSEMLYSLHHSLHKAVDSWHLTKSDTCSILGDREKKKSKVLRWLRLQTSFWIPQLRYPLPECSSPNDVKCICTE</sequence>
<gene>
    <name evidence="1" type="ORF">XELAEV_18004308mg</name>
</gene>
<protein>
    <submittedName>
        <fullName evidence="1">Uncharacterized protein</fullName>
    </submittedName>
</protein>
<evidence type="ECO:0000313" key="1">
    <source>
        <dbReference type="EMBL" id="OCT55756.1"/>
    </source>
</evidence>
<dbReference type="Proteomes" id="UP000694892">
    <property type="component" value="Unassembled WGS sequence"/>
</dbReference>
<dbReference type="EMBL" id="KV474232">
    <property type="protein sequence ID" value="OCT55756.1"/>
    <property type="molecule type" value="Genomic_DNA"/>
</dbReference>
<name>A0A974BPS2_XENLA</name>
<organism evidence="1">
    <name type="scientific">Xenopus laevis</name>
    <name type="common">African clawed frog</name>
    <dbReference type="NCBI Taxonomy" id="8355"/>
    <lineage>
        <taxon>Eukaryota</taxon>
        <taxon>Metazoa</taxon>
        <taxon>Chordata</taxon>
        <taxon>Craniata</taxon>
        <taxon>Vertebrata</taxon>
        <taxon>Euteleostomi</taxon>
        <taxon>Amphibia</taxon>
        <taxon>Batrachia</taxon>
        <taxon>Anura</taxon>
        <taxon>Pipoidea</taxon>
        <taxon>Pipidae</taxon>
        <taxon>Xenopodinae</taxon>
        <taxon>Xenopus</taxon>
        <taxon>Xenopus</taxon>
    </lineage>
</organism>
<dbReference type="AlphaFoldDB" id="A0A974BPS2"/>
<reference evidence="1" key="1">
    <citation type="submission" date="2016-05" db="EMBL/GenBank/DDBJ databases">
        <title>WGS assembly of Xenopus laevis.</title>
        <authorList>
            <person name="Session A."/>
            <person name="Uno Y."/>
            <person name="Kwon T."/>
            <person name="Chapman J."/>
            <person name="Toyoda A."/>
            <person name="Takahashi S."/>
            <person name="Fukui A."/>
            <person name="Hikosaka A."/>
            <person name="Putnam N."/>
            <person name="Stites J."/>
            <person name="Van Heeringen S."/>
            <person name="Quigley I."/>
            <person name="Heinz S."/>
            <person name="Hellsten U."/>
            <person name="Lyons J."/>
            <person name="Suzuki A."/>
            <person name="Kondo M."/>
            <person name="Ogino H."/>
            <person name="Ochi H."/>
            <person name="Bogdanovic O."/>
            <person name="Lister R."/>
            <person name="Georgiou G."/>
            <person name="Paranjpe S."/>
            <person name="Van Kruijsbergen I."/>
            <person name="Mozaffari S."/>
            <person name="Shu S."/>
            <person name="Schmutz J."/>
            <person name="Jenkins J."/>
            <person name="Grimwood J."/>
            <person name="Carlson J."/>
            <person name="Mitros T."/>
            <person name="Simakov O."/>
            <person name="Heald R."/>
            <person name="Miller K."/>
            <person name="Haudenschild C."/>
            <person name="Kuroki Y."/>
            <person name="Tanaka T."/>
            <person name="Michiue T."/>
            <person name="Watanabe M."/>
            <person name="Kinoshita T."/>
            <person name="Ohta Y."/>
            <person name="Mawaribuchi S."/>
            <person name="Suzuki Y."/>
            <person name="Haramoto Y."/>
            <person name="Yamamoto T."/>
            <person name="Takagi C."/>
            <person name="Kitzman J."/>
            <person name="Shendure J."/>
            <person name="Nakayama T."/>
            <person name="Izutsu Y."/>
            <person name="Robert J."/>
            <person name="Dichmann D."/>
            <person name="Flajnik M."/>
            <person name="Houston D."/>
            <person name="Marcotte E."/>
            <person name="Wallingford J."/>
            <person name="Ito Y."/>
            <person name="Asashima M."/>
            <person name="Ueno N."/>
            <person name="Matsuda Y."/>
            <person name="Jan Veenstra G."/>
            <person name="Fujiyama A."/>
            <person name="Harland R."/>
            <person name="Taira M."/>
            <person name="Rokhsar D.S."/>
        </authorList>
    </citation>
    <scope>NUCLEOTIDE SEQUENCE</scope>
    <source>
        <strain evidence="1">J</strain>
        <tissue evidence="1">Blood</tissue>
    </source>
</reference>